<evidence type="ECO:0000313" key="4">
    <source>
        <dbReference type="Proteomes" id="UP001164286"/>
    </source>
</evidence>
<sequence>MSESEELFVMPGWAVVKYREGETSKDGSPAPFDLHVSVSGFCSEARSPTTVSRAQRVIVSVVRRFAALPNLPGLNPEDQPMGPLPAAVGMAFLEQAAEDDGEGGKADRERHQPHNLPYTPRKKRTPSVAPSVAIENSIRASSSGTAAPPPGPSGSAPSPSRPSSIRSPSRQSSVSSTDTAFADKASIRTAHTNLNARLAPFWSSVLPSRRVLFDIYALPPDAEFPKSPTQPADPEKDDDELMDKRAPDQDPLHSFEFFTDNNGHFSEVVVVPWEKLCTTPSTVEAVYSSTQAGTGDGPHAAIPLIGWKLILRSRLDYEVLPVAESDLSYRQRIKRAVSSYGVDAVDTSAPRSTAGDPSAAATAGMEKISLNTPGEPIVIEYTTIRVGSAGGVHIISDLDDTVKHSDILAGPREVFRNVFCRPLDEICVPDMDAMYRRLEDRGVAGFHFVSNSPSQLFPSIRRFLTVNSFPPRHSIKLKYYGGRSIFSSLYDSPAERKRSSLQELFRAFPTASFVMFGDSAEQDLELYMEFAKLFPERVAAVAIRDVTSDRAAEVYREVEKGGLEGLSSSASSSVASIPLVDEPADVSAPTSASTATSTSTVADAPSLHMPGEMPPARRPAPFLRTTSTASLLTDEDMRSLSSSQQKILQRAVTWQARMDKAEKERPKQMVLRFYKDPLEIEEEFSEIIERLK</sequence>
<dbReference type="RefSeq" id="XP_052945935.1">
    <property type="nucleotide sequence ID" value="XM_053093120.1"/>
</dbReference>
<feature type="region of interest" description="Disordered" evidence="1">
    <location>
        <begin position="222"/>
        <end position="247"/>
    </location>
</feature>
<protein>
    <recommendedName>
        <fullName evidence="2">Phosphatidate phosphatase APP1 catalytic domain-containing protein</fullName>
    </recommendedName>
</protein>
<dbReference type="GO" id="GO:0030479">
    <property type="term" value="C:actin cortical patch"/>
    <property type="evidence" value="ECO:0007669"/>
    <property type="project" value="TreeGrafter"/>
</dbReference>
<evidence type="ECO:0000313" key="3">
    <source>
        <dbReference type="EMBL" id="KAI9636158.1"/>
    </source>
</evidence>
<feature type="region of interest" description="Disordered" evidence="1">
    <location>
        <begin position="584"/>
        <end position="621"/>
    </location>
</feature>
<dbReference type="Pfam" id="PF09949">
    <property type="entry name" value="APP1_cat"/>
    <property type="match status" value="1"/>
</dbReference>
<keyword evidence="4" id="KW-1185">Reference proteome</keyword>
<comment type="caution">
    <text evidence="3">The sequence shown here is derived from an EMBL/GenBank/DDBJ whole genome shotgun (WGS) entry which is preliminary data.</text>
</comment>
<dbReference type="PANTHER" id="PTHR28208">
    <property type="entry name" value="PHOSPHATIDATE PHOSPHATASE APP1"/>
    <property type="match status" value="1"/>
</dbReference>
<dbReference type="PANTHER" id="PTHR28208:SF3">
    <property type="entry name" value="PHOSPHATIDATE PHOSPHATASE APP1"/>
    <property type="match status" value="1"/>
</dbReference>
<dbReference type="EMBL" id="JAKWFO010000005">
    <property type="protein sequence ID" value="KAI9636158.1"/>
    <property type="molecule type" value="Genomic_DNA"/>
</dbReference>
<proteinExistence type="predicted"/>
<reference evidence="3" key="1">
    <citation type="journal article" date="2022" name="G3 (Bethesda)">
        <title>High quality genome of the basidiomycete yeast Dioszegia hungarica PDD-24b-2 isolated from cloud water.</title>
        <authorList>
            <person name="Jarrige D."/>
            <person name="Haridas S."/>
            <person name="Bleykasten-Grosshans C."/>
            <person name="Joly M."/>
            <person name="Nadalig T."/>
            <person name="Sancelme M."/>
            <person name="Vuilleumier S."/>
            <person name="Grigoriev I.V."/>
            <person name="Amato P."/>
            <person name="Bringel F."/>
        </authorList>
    </citation>
    <scope>NUCLEOTIDE SEQUENCE</scope>
    <source>
        <strain evidence="3">PDD-24b-2</strain>
    </source>
</reference>
<dbReference type="InterPro" id="IPR019236">
    <property type="entry name" value="APP1_cat"/>
</dbReference>
<feature type="domain" description="Phosphatidate phosphatase APP1 catalytic" evidence="2">
    <location>
        <begin position="393"/>
        <end position="545"/>
    </location>
</feature>
<evidence type="ECO:0000259" key="2">
    <source>
        <dbReference type="Pfam" id="PF09949"/>
    </source>
</evidence>
<feature type="region of interest" description="Disordered" evidence="1">
    <location>
        <begin position="97"/>
        <end position="180"/>
    </location>
</feature>
<dbReference type="GO" id="GO:0008195">
    <property type="term" value="F:phosphatidate phosphatase activity"/>
    <property type="evidence" value="ECO:0007669"/>
    <property type="project" value="InterPro"/>
</dbReference>
<feature type="compositionally biased region" description="Low complexity" evidence="1">
    <location>
        <begin position="585"/>
        <end position="606"/>
    </location>
</feature>
<organism evidence="3 4">
    <name type="scientific">Dioszegia hungarica</name>
    <dbReference type="NCBI Taxonomy" id="4972"/>
    <lineage>
        <taxon>Eukaryota</taxon>
        <taxon>Fungi</taxon>
        <taxon>Dikarya</taxon>
        <taxon>Basidiomycota</taxon>
        <taxon>Agaricomycotina</taxon>
        <taxon>Tremellomycetes</taxon>
        <taxon>Tremellales</taxon>
        <taxon>Bulleribasidiaceae</taxon>
        <taxon>Dioszegia</taxon>
    </lineage>
</organism>
<gene>
    <name evidence="3" type="ORF">MKK02DRAFT_44862</name>
</gene>
<dbReference type="Proteomes" id="UP001164286">
    <property type="component" value="Unassembled WGS sequence"/>
</dbReference>
<evidence type="ECO:0000256" key="1">
    <source>
        <dbReference type="SAM" id="MobiDB-lite"/>
    </source>
</evidence>
<dbReference type="AlphaFoldDB" id="A0AA38H8E3"/>
<feature type="compositionally biased region" description="Low complexity" evidence="1">
    <location>
        <begin position="153"/>
        <end position="176"/>
    </location>
</feature>
<feature type="compositionally biased region" description="Basic and acidic residues" evidence="1">
    <location>
        <begin position="102"/>
        <end position="112"/>
    </location>
</feature>
<accession>A0AA38H8E3</accession>
<name>A0AA38H8E3_9TREE</name>
<dbReference type="GeneID" id="77732325"/>
<dbReference type="InterPro" id="IPR052935">
    <property type="entry name" value="Mg2+_PAP"/>
</dbReference>